<accession>A0A2H3DAW5</accession>
<name>A0A2H3DAW5_ARMGA</name>
<dbReference type="AlphaFoldDB" id="A0A2H3DAW5"/>
<dbReference type="EMBL" id="KZ293675">
    <property type="protein sequence ID" value="PBK88018.1"/>
    <property type="molecule type" value="Genomic_DNA"/>
</dbReference>
<dbReference type="InParanoid" id="A0A2H3DAW5"/>
<evidence type="ECO:0000313" key="2">
    <source>
        <dbReference type="Proteomes" id="UP000217790"/>
    </source>
</evidence>
<keyword evidence="2" id="KW-1185">Reference proteome</keyword>
<evidence type="ECO:0000313" key="1">
    <source>
        <dbReference type="EMBL" id="PBK88018.1"/>
    </source>
</evidence>
<reference evidence="2" key="1">
    <citation type="journal article" date="2017" name="Nat. Ecol. Evol.">
        <title>Genome expansion and lineage-specific genetic innovations in the forest pathogenic fungi Armillaria.</title>
        <authorList>
            <person name="Sipos G."/>
            <person name="Prasanna A.N."/>
            <person name="Walter M.C."/>
            <person name="O'Connor E."/>
            <person name="Balint B."/>
            <person name="Krizsan K."/>
            <person name="Kiss B."/>
            <person name="Hess J."/>
            <person name="Varga T."/>
            <person name="Slot J."/>
            <person name="Riley R."/>
            <person name="Boka B."/>
            <person name="Rigling D."/>
            <person name="Barry K."/>
            <person name="Lee J."/>
            <person name="Mihaltcheva S."/>
            <person name="LaButti K."/>
            <person name="Lipzen A."/>
            <person name="Waldron R."/>
            <person name="Moloney N.M."/>
            <person name="Sperisen C."/>
            <person name="Kredics L."/>
            <person name="Vagvoelgyi C."/>
            <person name="Patrignani A."/>
            <person name="Fitzpatrick D."/>
            <person name="Nagy I."/>
            <person name="Doyle S."/>
            <person name="Anderson J.B."/>
            <person name="Grigoriev I.V."/>
            <person name="Gueldener U."/>
            <person name="Muensterkoetter M."/>
            <person name="Nagy L.G."/>
        </authorList>
    </citation>
    <scope>NUCLEOTIDE SEQUENCE [LARGE SCALE GENOMIC DNA]</scope>
    <source>
        <strain evidence="2">Ar21-2</strain>
    </source>
</reference>
<proteinExistence type="predicted"/>
<sequence>MLRWQHHRVEFKDKGCSSMCILSRQYLLINSGCPKMIDCHLESELKVHTKELPRDDRSPSANLCICVWPCSLASLLGFEYGDHYVEALTICIDVRYGNQNHTGLPSRQRVSVRQVKQMDAFTYFPKMQKLKFNEFCFETMDFHLASNTKRCLLWFDYMYRHPASKIKAAELLRDDISPSDEERETMGLSTRIDVQQARANIDFQNQRLG</sequence>
<gene>
    <name evidence="1" type="ORF">ARMGADRAFT_1034305</name>
</gene>
<dbReference type="Proteomes" id="UP000217790">
    <property type="component" value="Unassembled WGS sequence"/>
</dbReference>
<protein>
    <submittedName>
        <fullName evidence="1">Uncharacterized protein</fullName>
    </submittedName>
</protein>
<organism evidence="1 2">
    <name type="scientific">Armillaria gallica</name>
    <name type="common">Bulbous honey fungus</name>
    <name type="synonym">Armillaria bulbosa</name>
    <dbReference type="NCBI Taxonomy" id="47427"/>
    <lineage>
        <taxon>Eukaryota</taxon>
        <taxon>Fungi</taxon>
        <taxon>Dikarya</taxon>
        <taxon>Basidiomycota</taxon>
        <taxon>Agaricomycotina</taxon>
        <taxon>Agaricomycetes</taxon>
        <taxon>Agaricomycetidae</taxon>
        <taxon>Agaricales</taxon>
        <taxon>Marasmiineae</taxon>
        <taxon>Physalacriaceae</taxon>
        <taxon>Armillaria</taxon>
    </lineage>
</organism>